<sequence>MIADSSISQRSDIFKMLALGADAVMIGRLPLYGLAVMEATGVEHILHMLLEE</sequence>
<evidence type="ECO:0000256" key="1">
    <source>
        <dbReference type="ARBA" id="ARBA00001917"/>
    </source>
</evidence>
<organism evidence="5 6">
    <name type="scientific">Gluconobacter sphaericus NBRC 12467</name>
    <dbReference type="NCBI Taxonomy" id="1307951"/>
    <lineage>
        <taxon>Bacteria</taxon>
        <taxon>Pseudomonadati</taxon>
        <taxon>Pseudomonadota</taxon>
        <taxon>Alphaproteobacteria</taxon>
        <taxon>Acetobacterales</taxon>
        <taxon>Acetobacteraceae</taxon>
        <taxon>Gluconobacter</taxon>
    </lineage>
</organism>
<dbReference type="Gene3D" id="3.20.20.70">
    <property type="entry name" value="Aldolase class I"/>
    <property type="match status" value="1"/>
</dbReference>
<keyword evidence="6" id="KW-1185">Reference proteome</keyword>
<evidence type="ECO:0000313" key="6">
    <source>
        <dbReference type="Proteomes" id="UP001156708"/>
    </source>
</evidence>
<gene>
    <name evidence="5" type="ORF">GCM10007872_26400</name>
</gene>
<protein>
    <recommendedName>
        <fullName evidence="4">FMN-dependent dehydrogenase domain-containing protein</fullName>
    </recommendedName>
</protein>
<feature type="domain" description="FMN-dependent dehydrogenase" evidence="4">
    <location>
        <begin position="2"/>
        <end position="52"/>
    </location>
</feature>
<dbReference type="InterPro" id="IPR000262">
    <property type="entry name" value="FMN-dep_DH"/>
</dbReference>
<dbReference type="PANTHER" id="PTHR10578:SF107">
    <property type="entry name" value="2-HYDROXYACID OXIDASE 1"/>
    <property type="match status" value="1"/>
</dbReference>
<reference evidence="6" key="1">
    <citation type="journal article" date="2019" name="Int. J. Syst. Evol. Microbiol.">
        <title>The Global Catalogue of Microorganisms (GCM) 10K type strain sequencing project: providing services to taxonomists for standard genome sequencing and annotation.</title>
        <authorList>
            <consortium name="The Broad Institute Genomics Platform"/>
            <consortium name="The Broad Institute Genome Sequencing Center for Infectious Disease"/>
            <person name="Wu L."/>
            <person name="Ma J."/>
        </authorList>
    </citation>
    <scope>NUCLEOTIDE SEQUENCE [LARGE SCALE GENOMIC DNA]</scope>
    <source>
        <strain evidence="6">NBRC 12467</strain>
    </source>
</reference>
<dbReference type="GO" id="GO:0016491">
    <property type="term" value="F:oxidoreductase activity"/>
    <property type="evidence" value="ECO:0007669"/>
    <property type="project" value="InterPro"/>
</dbReference>
<name>A0AA37WAP9_9PROT</name>
<evidence type="ECO:0000256" key="3">
    <source>
        <dbReference type="ARBA" id="ARBA00022643"/>
    </source>
</evidence>
<comment type="cofactor">
    <cofactor evidence="1">
        <name>FMN</name>
        <dbReference type="ChEBI" id="CHEBI:58210"/>
    </cofactor>
</comment>
<dbReference type="PANTHER" id="PTHR10578">
    <property type="entry name" value="S -2-HYDROXY-ACID OXIDASE-RELATED"/>
    <property type="match status" value="1"/>
</dbReference>
<proteinExistence type="predicted"/>
<keyword evidence="3" id="KW-0288">FMN</keyword>
<dbReference type="AlphaFoldDB" id="A0AA37WAP9"/>
<keyword evidence="2" id="KW-0285">Flavoprotein</keyword>
<accession>A0AA37WAP9</accession>
<evidence type="ECO:0000256" key="2">
    <source>
        <dbReference type="ARBA" id="ARBA00022630"/>
    </source>
</evidence>
<dbReference type="Proteomes" id="UP001156708">
    <property type="component" value="Unassembled WGS sequence"/>
</dbReference>
<dbReference type="EMBL" id="BSNZ01000023">
    <property type="protein sequence ID" value="GLQ85730.1"/>
    <property type="molecule type" value="Genomic_DNA"/>
</dbReference>
<dbReference type="InterPro" id="IPR013785">
    <property type="entry name" value="Aldolase_TIM"/>
</dbReference>
<dbReference type="SUPFAM" id="SSF51395">
    <property type="entry name" value="FMN-linked oxidoreductases"/>
    <property type="match status" value="1"/>
</dbReference>
<comment type="caution">
    <text evidence="5">The sequence shown here is derived from an EMBL/GenBank/DDBJ whole genome shotgun (WGS) entry which is preliminary data.</text>
</comment>
<evidence type="ECO:0000259" key="4">
    <source>
        <dbReference type="Pfam" id="PF01070"/>
    </source>
</evidence>
<dbReference type="Pfam" id="PF01070">
    <property type="entry name" value="FMN_dh"/>
    <property type="match status" value="1"/>
</dbReference>
<evidence type="ECO:0000313" key="5">
    <source>
        <dbReference type="EMBL" id="GLQ85730.1"/>
    </source>
</evidence>